<evidence type="ECO:0000256" key="2">
    <source>
        <dbReference type="SAM" id="Phobius"/>
    </source>
</evidence>
<accession>A0A4R4RRL4</accession>
<feature type="transmembrane region" description="Helical" evidence="2">
    <location>
        <begin position="12"/>
        <end position="29"/>
    </location>
</feature>
<dbReference type="Pfam" id="PF01522">
    <property type="entry name" value="Polysacc_deac_1"/>
    <property type="match status" value="1"/>
</dbReference>
<organism evidence="4 5">
    <name type="scientific">Jiangella ureilytica</name>
    <dbReference type="NCBI Taxonomy" id="2530374"/>
    <lineage>
        <taxon>Bacteria</taxon>
        <taxon>Bacillati</taxon>
        <taxon>Actinomycetota</taxon>
        <taxon>Actinomycetes</taxon>
        <taxon>Jiangellales</taxon>
        <taxon>Jiangellaceae</taxon>
        <taxon>Jiangella</taxon>
    </lineage>
</organism>
<dbReference type="OrthoDB" id="9763050at2"/>
<feature type="compositionally biased region" description="Low complexity" evidence="1">
    <location>
        <begin position="90"/>
        <end position="102"/>
    </location>
</feature>
<dbReference type="SUPFAM" id="SSF88713">
    <property type="entry name" value="Glycoside hydrolase/deacetylase"/>
    <property type="match status" value="1"/>
</dbReference>
<dbReference type="GO" id="GO:0016810">
    <property type="term" value="F:hydrolase activity, acting on carbon-nitrogen (but not peptide) bonds"/>
    <property type="evidence" value="ECO:0007669"/>
    <property type="project" value="InterPro"/>
</dbReference>
<keyword evidence="2" id="KW-0472">Membrane</keyword>
<dbReference type="Gene3D" id="3.20.20.370">
    <property type="entry name" value="Glycoside hydrolase/deacetylase"/>
    <property type="match status" value="1"/>
</dbReference>
<evidence type="ECO:0000313" key="4">
    <source>
        <dbReference type="EMBL" id="TDC52226.1"/>
    </source>
</evidence>
<dbReference type="PANTHER" id="PTHR10587">
    <property type="entry name" value="GLYCOSYL TRANSFERASE-RELATED"/>
    <property type="match status" value="1"/>
</dbReference>
<name>A0A4R4RRL4_9ACTN</name>
<feature type="compositionally biased region" description="Low complexity" evidence="1">
    <location>
        <begin position="39"/>
        <end position="50"/>
    </location>
</feature>
<evidence type="ECO:0000256" key="1">
    <source>
        <dbReference type="SAM" id="MobiDB-lite"/>
    </source>
</evidence>
<dbReference type="EMBL" id="SMKL01000016">
    <property type="protein sequence ID" value="TDC52226.1"/>
    <property type="molecule type" value="Genomic_DNA"/>
</dbReference>
<keyword evidence="2" id="KW-0812">Transmembrane</keyword>
<feature type="region of interest" description="Disordered" evidence="1">
    <location>
        <begin position="31"/>
        <end position="107"/>
    </location>
</feature>
<dbReference type="PROSITE" id="PS51677">
    <property type="entry name" value="NODB"/>
    <property type="match status" value="1"/>
</dbReference>
<dbReference type="AlphaFoldDB" id="A0A4R4RRL4"/>
<dbReference type="InterPro" id="IPR050248">
    <property type="entry name" value="Polysacc_deacetylase_ArnD"/>
</dbReference>
<feature type="compositionally biased region" description="Gly residues" evidence="1">
    <location>
        <begin position="51"/>
        <end position="89"/>
    </location>
</feature>
<feature type="domain" description="NodB homology" evidence="3">
    <location>
        <begin position="103"/>
        <end position="286"/>
    </location>
</feature>
<evidence type="ECO:0000259" key="3">
    <source>
        <dbReference type="PROSITE" id="PS51677"/>
    </source>
</evidence>
<dbReference type="InterPro" id="IPR002509">
    <property type="entry name" value="NODB_dom"/>
</dbReference>
<keyword evidence="5" id="KW-1185">Reference proteome</keyword>
<proteinExistence type="predicted"/>
<comment type="caution">
    <text evidence="4">The sequence shown here is derived from an EMBL/GenBank/DDBJ whole genome shotgun (WGS) entry which is preliminary data.</text>
</comment>
<dbReference type="Proteomes" id="UP000295621">
    <property type="component" value="Unassembled WGS sequence"/>
</dbReference>
<dbReference type="CDD" id="cd10917">
    <property type="entry name" value="CE4_NodB_like_6s_7s"/>
    <property type="match status" value="1"/>
</dbReference>
<protein>
    <submittedName>
        <fullName evidence="4">Polysaccharide deacetylase family protein</fullName>
    </submittedName>
</protein>
<sequence>MKEVAPVNNLSWPATILIGLFIGLIAVAAERSGEDGDDPTASPSSTASPGDGSGDGSGGSGSDDDGGGSGSGSGAGSGDSSGDGSGDSSGDGAPDTGGDPADYTVTLTFDDGPHPVYTPQILDLLEKHEATAVFCMVGERVREHPEVVRQVVDAGHALCNHTFTHDEQLSERTREQIVREIGDTDEAFDDALGEEAEVRWFRQPNTYVQPPVESVLDDVGLEPLDWTVDPRDWSRPGVVPIVQQTLGRLEPGAIILLHDGGGDRSQTVTALEQVLTGLDAAGYQYVLPGDR</sequence>
<dbReference type="InterPro" id="IPR011330">
    <property type="entry name" value="Glyco_hydro/deAcase_b/a-brl"/>
</dbReference>
<evidence type="ECO:0000313" key="5">
    <source>
        <dbReference type="Proteomes" id="UP000295621"/>
    </source>
</evidence>
<dbReference type="GO" id="GO:0005975">
    <property type="term" value="P:carbohydrate metabolic process"/>
    <property type="evidence" value="ECO:0007669"/>
    <property type="project" value="InterPro"/>
</dbReference>
<gene>
    <name evidence="4" type="ORF">E1212_09195</name>
</gene>
<reference evidence="4 5" key="1">
    <citation type="submission" date="2019-02" db="EMBL/GenBank/DDBJ databases">
        <title>Draft genome sequences of novel Actinobacteria.</title>
        <authorList>
            <person name="Sahin N."/>
            <person name="Ay H."/>
            <person name="Saygin H."/>
        </authorList>
    </citation>
    <scope>NUCLEOTIDE SEQUENCE [LARGE SCALE GENOMIC DNA]</scope>
    <source>
        <strain evidence="4 5">KC603</strain>
    </source>
</reference>
<keyword evidence="2" id="KW-1133">Transmembrane helix</keyword>